<dbReference type="EMBL" id="MZ556211">
    <property type="protein sequence ID" value="UBJ26210.1"/>
    <property type="molecule type" value="Genomic_DNA"/>
</dbReference>
<accession>A0A8K1HKR8</accession>
<name>A0A8K1HKR8_9VIRU</name>
<sequence length="297" mass="34403">MAFARRWGRRTSARRSFATRGRFRRSSRNFRSTRRGFGKVNLRPKRLPRRQARKRFIRNVASKKKWDTMRSVQDVQLGDLDPLIELVDNTYIFLFCPNYRNIDRDVSNDHTRNSQDVFFRGFAERFWVQTGGSPLVHRRIVFWAQQVIEQARPLLTFPPNAPPQYSRPFTDIKGESLLMEYLFQGTSNVDYATDYWPAAKLDRRHTRVISDTTKTTNPGNDTATQKLYKTWIGVNRRLSYQDEESGGGETSSPWAAPSPWNPGNLYVMDIFTQGMGARSAAVGAQFSTQGTVYWHEA</sequence>
<organism evidence="1">
    <name type="scientific">Red panda feces-associated genomovirus</name>
    <dbReference type="NCBI Taxonomy" id="2863991"/>
    <lineage>
        <taxon>Viruses</taxon>
        <taxon>Monodnaviria</taxon>
        <taxon>Shotokuvirae</taxon>
        <taxon>Cressdnaviricota</taxon>
        <taxon>Repensiviricetes</taxon>
        <taxon>Geplafuvirales</taxon>
        <taxon>Genomoviridae</taxon>
    </lineage>
</organism>
<proteinExistence type="predicted"/>
<reference evidence="1" key="1">
    <citation type="submission" date="2021-07" db="EMBL/GenBank/DDBJ databases">
        <title>Communication and adaptive evolution of viruses within giant pandas and their associated organisms in a local ecological environment.</title>
        <authorList>
            <person name="Zhao M."/>
            <person name="Liu S."/>
            <person name="Zhang W."/>
        </authorList>
    </citation>
    <scope>NUCLEOTIDE SEQUENCE</scope>
    <source>
        <strain evidence="1">Rpf105geno01-8</strain>
    </source>
</reference>
<evidence type="ECO:0000313" key="1">
    <source>
        <dbReference type="EMBL" id="UBJ26210.1"/>
    </source>
</evidence>
<protein>
    <submittedName>
        <fullName evidence="1">Capsid protein</fullName>
    </submittedName>
</protein>